<organism evidence="1 2">
    <name type="scientific">Aquatica leii</name>
    <dbReference type="NCBI Taxonomy" id="1421715"/>
    <lineage>
        <taxon>Eukaryota</taxon>
        <taxon>Metazoa</taxon>
        <taxon>Ecdysozoa</taxon>
        <taxon>Arthropoda</taxon>
        <taxon>Hexapoda</taxon>
        <taxon>Insecta</taxon>
        <taxon>Pterygota</taxon>
        <taxon>Neoptera</taxon>
        <taxon>Endopterygota</taxon>
        <taxon>Coleoptera</taxon>
        <taxon>Polyphaga</taxon>
        <taxon>Elateriformia</taxon>
        <taxon>Elateroidea</taxon>
        <taxon>Lampyridae</taxon>
        <taxon>Luciolinae</taxon>
        <taxon>Aquatica</taxon>
    </lineage>
</organism>
<dbReference type="EMBL" id="JARPUR010000008">
    <property type="protein sequence ID" value="KAK4871543.1"/>
    <property type="molecule type" value="Genomic_DNA"/>
</dbReference>
<keyword evidence="2" id="KW-1185">Reference proteome</keyword>
<proteinExistence type="predicted"/>
<sequence>MKDETISTLDSLMTQWKLYQKAKLNMENAFPCSVVCGANKLYNVKLTFVSEHQNNYLKFCCPNGFTLIVNINELNGFNLNRNLIELTRIPELLMDNVIMEFSTPKVATAILKMLENFGVPMQQSSPSSDSSIV</sequence>
<evidence type="ECO:0000313" key="1">
    <source>
        <dbReference type="EMBL" id="KAK4871543.1"/>
    </source>
</evidence>
<comment type="caution">
    <text evidence="1">The sequence shown here is derived from an EMBL/GenBank/DDBJ whole genome shotgun (WGS) entry which is preliminary data.</text>
</comment>
<accession>A0AAN7SK04</accession>
<evidence type="ECO:0000313" key="2">
    <source>
        <dbReference type="Proteomes" id="UP001353858"/>
    </source>
</evidence>
<protein>
    <submittedName>
        <fullName evidence="1">Uncharacterized protein</fullName>
    </submittedName>
</protein>
<dbReference type="AlphaFoldDB" id="A0AAN7SK04"/>
<name>A0AAN7SK04_9COLE</name>
<gene>
    <name evidence="1" type="ORF">RN001_015667</name>
</gene>
<reference evidence="2" key="1">
    <citation type="submission" date="2023-01" db="EMBL/GenBank/DDBJ databases">
        <title>Key to firefly adult light organ development and bioluminescence: homeobox transcription factors regulate luciferase expression and transportation to peroxisome.</title>
        <authorList>
            <person name="Fu X."/>
        </authorList>
    </citation>
    <scope>NUCLEOTIDE SEQUENCE [LARGE SCALE GENOMIC DNA]</scope>
</reference>
<dbReference type="Proteomes" id="UP001353858">
    <property type="component" value="Unassembled WGS sequence"/>
</dbReference>